<keyword evidence="9" id="KW-0406">Ion transport</keyword>
<keyword evidence="15" id="KW-1185">Reference proteome</keyword>
<evidence type="ECO:0000256" key="12">
    <source>
        <dbReference type="ARBA" id="ARBA00034430"/>
    </source>
</evidence>
<evidence type="ECO:0000256" key="10">
    <source>
        <dbReference type="ARBA" id="ARBA00023136"/>
    </source>
</evidence>
<evidence type="ECO:0000256" key="2">
    <source>
        <dbReference type="ARBA" id="ARBA00006920"/>
    </source>
</evidence>
<organism evidence="14 15">
    <name type="scientific">Streptomyces incanus</name>
    <dbReference type="NCBI Taxonomy" id="887453"/>
    <lineage>
        <taxon>Bacteria</taxon>
        <taxon>Bacillati</taxon>
        <taxon>Actinomycetota</taxon>
        <taxon>Actinomycetes</taxon>
        <taxon>Kitasatosporales</taxon>
        <taxon>Streptomycetaceae</taxon>
        <taxon>Streptomyces</taxon>
    </lineage>
</organism>
<evidence type="ECO:0000256" key="11">
    <source>
        <dbReference type="ARBA" id="ARBA00023303"/>
    </source>
</evidence>
<proteinExistence type="inferred from homology"/>
<evidence type="ECO:0000256" key="3">
    <source>
        <dbReference type="ARBA" id="ARBA00022448"/>
    </source>
</evidence>
<evidence type="ECO:0000256" key="7">
    <source>
        <dbReference type="ARBA" id="ARBA00022958"/>
    </source>
</evidence>
<comment type="caution">
    <text evidence="14">The sequence shown here is derived from an EMBL/GenBank/DDBJ whole genome shotgun (WGS) entry which is preliminary data.</text>
</comment>
<keyword evidence="3" id="KW-0813">Transport</keyword>
<accession>A0ABW0XX87</accession>
<evidence type="ECO:0000313" key="14">
    <source>
        <dbReference type="EMBL" id="MFC5673699.1"/>
    </source>
</evidence>
<evidence type="ECO:0000256" key="9">
    <source>
        <dbReference type="ARBA" id="ARBA00023065"/>
    </source>
</evidence>
<sequence length="202" mass="22226">MPTERMEAFSDGVIAILITVMVLELPTPHGTTWAALHDALPVLLTYVLSFVYLGIYWNNHHHILQATDRVNGLILWTNLHLLFWLSLIPFTTAWMGQNHFAAVPTAAYGIDLLAAALAYYTLQKTIIRDQGAESLLATAVGRDLKGKVSPLLYASGIGLSFLNDWLAVAIYAGVALMWLVPDRRLERTIAHRPTPGPGESAP</sequence>
<evidence type="ECO:0000256" key="5">
    <source>
        <dbReference type="ARBA" id="ARBA00022692"/>
    </source>
</evidence>
<keyword evidence="10 13" id="KW-0472">Membrane</keyword>
<dbReference type="InterPro" id="IPR010617">
    <property type="entry name" value="TMEM175-like"/>
</dbReference>
<evidence type="ECO:0000256" key="8">
    <source>
        <dbReference type="ARBA" id="ARBA00022989"/>
    </source>
</evidence>
<keyword evidence="8 13" id="KW-1133">Transmembrane helix</keyword>
<keyword evidence="6" id="KW-0631">Potassium channel</keyword>
<feature type="transmembrane region" description="Helical" evidence="13">
    <location>
        <begin position="70"/>
        <end position="95"/>
    </location>
</feature>
<keyword evidence="11" id="KW-0407">Ion channel</keyword>
<dbReference type="Pfam" id="PF06736">
    <property type="entry name" value="TMEM175"/>
    <property type="match status" value="1"/>
</dbReference>
<keyword evidence="5 13" id="KW-0812">Transmembrane</keyword>
<comment type="similarity">
    <text evidence="2">Belongs to the TMEM175 family.</text>
</comment>
<protein>
    <submittedName>
        <fullName evidence="14">TMEM175 family protein</fullName>
    </submittedName>
</protein>
<dbReference type="EMBL" id="JBHSPC010000093">
    <property type="protein sequence ID" value="MFC5673699.1"/>
    <property type="molecule type" value="Genomic_DNA"/>
</dbReference>
<dbReference type="Proteomes" id="UP001596183">
    <property type="component" value="Unassembled WGS sequence"/>
</dbReference>
<evidence type="ECO:0000313" key="15">
    <source>
        <dbReference type="Proteomes" id="UP001596183"/>
    </source>
</evidence>
<evidence type="ECO:0000256" key="1">
    <source>
        <dbReference type="ARBA" id="ARBA00004141"/>
    </source>
</evidence>
<reference evidence="15" key="1">
    <citation type="journal article" date="2019" name="Int. J. Syst. Evol. Microbiol.">
        <title>The Global Catalogue of Microorganisms (GCM) 10K type strain sequencing project: providing services to taxonomists for standard genome sequencing and annotation.</title>
        <authorList>
            <consortium name="The Broad Institute Genomics Platform"/>
            <consortium name="The Broad Institute Genome Sequencing Center for Infectious Disease"/>
            <person name="Wu L."/>
            <person name="Ma J."/>
        </authorList>
    </citation>
    <scope>NUCLEOTIDE SEQUENCE [LARGE SCALE GENOMIC DNA]</scope>
    <source>
        <strain evidence="15">JCM 13852</strain>
    </source>
</reference>
<feature type="transmembrane region" description="Helical" evidence="13">
    <location>
        <begin position="39"/>
        <end position="58"/>
    </location>
</feature>
<feature type="transmembrane region" description="Helical" evidence="13">
    <location>
        <begin position="9"/>
        <end position="27"/>
    </location>
</feature>
<gene>
    <name evidence="14" type="ORF">ACFP2V_27500</name>
</gene>
<keyword evidence="4" id="KW-0633">Potassium transport</keyword>
<dbReference type="PANTHER" id="PTHR31462">
    <property type="entry name" value="ENDOSOMAL/LYSOSOMAL POTASSIUM CHANNEL TMEM175"/>
    <property type="match status" value="1"/>
</dbReference>
<comment type="catalytic activity">
    <reaction evidence="12">
        <text>K(+)(in) = K(+)(out)</text>
        <dbReference type="Rhea" id="RHEA:29463"/>
        <dbReference type="ChEBI" id="CHEBI:29103"/>
    </reaction>
</comment>
<evidence type="ECO:0000256" key="13">
    <source>
        <dbReference type="SAM" id="Phobius"/>
    </source>
</evidence>
<comment type="subcellular location">
    <subcellularLocation>
        <location evidence="1">Membrane</location>
        <topology evidence="1">Multi-pass membrane protein</topology>
    </subcellularLocation>
</comment>
<evidence type="ECO:0000256" key="4">
    <source>
        <dbReference type="ARBA" id="ARBA00022538"/>
    </source>
</evidence>
<feature type="transmembrane region" description="Helical" evidence="13">
    <location>
        <begin position="151"/>
        <end position="180"/>
    </location>
</feature>
<evidence type="ECO:0000256" key="6">
    <source>
        <dbReference type="ARBA" id="ARBA00022826"/>
    </source>
</evidence>
<keyword evidence="7" id="KW-0630">Potassium</keyword>
<feature type="transmembrane region" description="Helical" evidence="13">
    <location>
        <begin position="101"/>
        <end position="122"/>
    </location>
</feature>
<dbReference type="RefSeq" id="WP_381217895.1">
    <property type="nucleotide sequence ID" value="NZ_JBHSPC010000093.1"/>
</dbReference>
<name>A0ABW0XX87_9ACTN</name>
<dbReference type="PANTHER" id="PTHR31462:SF5">
    <property type="entry name" value="ENDOSOMAL_LYSOSOMAL PROTON CHANNEL TMEM175"/>
    <property type="match status" value="1"/>
</dbReference>